<keyword evidence="1" id="KW-1133">Transmembrane helix</keyword>
<gene>
    <name evidence="2" type="ORF">WPS_27760</name>
</gene>
<feature type="transmembrane region" description="Helical" evidence="1">
    <location>
        <begin position="452"/>
        <end position="475"/>
    </location>
</feature>
<feature type="transmembrane region" description="Helical" evidence="1">
    <location>
        <begin position="368"/>
        <end position="389"/>
    </location>
</feature>
<dbReference type="KEGG" id="vab:WPS_27760"/>
<dbReference type="EMBL" id="AP025523">
    <property type="protein sequence ID" value="BDE07500.1"/>
    <property type="molecule type" value="Genomic_DNA"/>
</dbReference>
<reference evidence="2 3" key="1">
    <citation type="journal article" date="2022" name="ISME Commun">
        <title>Vulcanimicrobium alpinus gen. nov. sp. nov., the first cultivated representative of the candidate phylum 'Eremiobacterota', is a metabolically versatile aerobic anoxygenic phototroph.</title>
        <authorList>
            <person name="Yabe S."/>
            <person name="Muto K."/>
            <person name="Abe K."/>
            <person name="Yokota A."/>
            <person name="Staudigel H."/>
            <person name="Tebo B.M."/>
        </authorList>
    </citation>
    <scope>NUCLEOTIDE SEQUENCE [LARGE SCALE GENOMIC DNA]</scope>
    <source>
        <strain evidence="2 3">WC8-2</strain>
    </source>
</reference>
<name>A0AAN2CAB8_UNVUL</name>
<feature type="transmembrane region" description="Helical" evidence="1">
    <location>
        <begin position="542"/>
        <end position="563"/>
    </location>
</feature>
<evidence type="ECO:0000313" key="3">
    <source>
        <dbReference type="Proteomes" id="UP001317532"/>
    </source>
</evidence>
<protein>
    <submittedName>
        <fullName evidence="2">Uncharacterized protein</fullName>
    </submittedName>
</protein>
<sequence length="719" mass="75245">MYGAAERVVAAAPALSARVAALLLIVAAVIFALVSGRDPGYARLHVERDATAGRAHHAWAAFAVDAAPFSRVELRVNGRPAASGYVPWNGRRVRFERVALDDGSNTVVARTFLWYAAFERAHADELRIVNPPSPVDRRADRPASVATRHARILTLAVREREAAAAFTVRLAVSDRAVAALARHGDLAAFVEDVFDGPRMNRASIAAFFHGVQPRVGRAGDDVVVRASSGYRDVGLDDLPALRGDLELASDGAATASSARRWSRDVVRLQLADYRTVDRVPAPLREDGTTAIWERATSPVRAPVVVSLAFSPFSSIDALRRGLGLPVFAFVPHVAARFLAFLHGFELALPMFAYLALARGRNARYARIARRLIAVAVAADVFDACISAQPDVDGELLLLVPALRALPAPLVNLLLVPAAIGAVLALLASSVAHLSVRSATLAGQLVADAANAVCLAALGFVAIAACACALPLPLVAGDEWMRVPEFAGTAFANPLSFLPLSASFLRSLAPLGPLLFGTLLAAGMRAEPSSLGLDRAALRRLMLCCYGVLAGVVVLVPISFVLAWCTYRVVAARDGDGASTGGGERSRLSPRTRGFALVPLAVAFASVDALVLLPSEMQHLRALQTPFVVLEAAGFAAVIVQSFVLPAFALGACGDAGGGRAGMRRGLAVGAWAAACSLPAWFLQPVAGVTALAAATLTIAFYAAAGSRLTSARTAISSGS</sequence>
<feature type="transmembrane region" description="Helical" evidence="1">
    <location>
        <begin position="594"/>
        <end position="614"/>
    </location>
</feature>
<evidence type="ECO:0000313" key="2">
    <source>
        <dbReference type="EMBL" id="BDE07500.1"/>
    </source>
</evidence>
<feature type="transmembrane region" description="Helical" evidence="1">
    <location>
        <begin position="337"/>
        <end position="356"/>
    </location>
</feature>
<dbReference type="Proteomes" id="UP001317532">
    <property type="component" value="Chromosome"/>
</dbReference>
<dbReference type="RefSeq" id="WP_317995089.1">
    <property type="nucleotide sequence ID" value="NZ_AP025523.1"/>
</dbReference>
<feature type="transmembrane region" description="Helical" evidence="1">
    <location>
        <begin position="409"/>
        <end position="431"/>
    </location>
</feature>
<evidence type="ECO:0000256" key="1">
    <source>
        <dbReference type="SAM" id="Phobius"/>
    </source>
</evidence>
<keyword evidence="1" id="KW-0472">Membrane</keyword>
<organism evidence="2 3">
    <name type="scientific">Vulcanimicrobium alpinum</name>
    <dbReference type="NCBI Taxonomy" id="3016050"/>
    <lineage>
        <taxon>Bacteria</taxon>
        <taxon>Bacillati</taxon>
        <taxon>Vulcanimicrobiota</taxon>
        <taxon>Vulcanimicrobiia</taxon>
        <taxon>Vulcanimicrobiales</taxon>
        <taxon>Vulcanimicrobiaceae</taxon>
        <taxon>Vulcanimicrobium</taxon>
    </lineage>
</organism>
<dbReference type="AlphaFoldDB" id="A0AAN2CAB8"/>
<feature type="transmembrane region" description="Helical" evidence="1">
    <location>
        <begin position="495"/>
        <end position="521"/>
    </location>
</feature>
<feature type="transmembrane region" description="Helical" evidence="1">
    <location>
        <begin position="626"/>
        <end position="650"/>
    </location>
</feature>
<keyword evidence="1" id="KW-0812">Transmembrane</keyword>
<proteinExistence type="predicted"/>
<accession>A0AAN2CAB8</accession>
<keyword evidence="3" id="KW-1185">Reference proteome</keyword>
<feature type="transmembrane region" description="Helical" evidence="1">
    <location>
        <begin position="670"/>
        <end position="703"/>
    </location>
</feature>